<feature type="compositionally biased region" description="Basic residues" evidence="1">
    <location>
        <begin position="248"/>
        <end position="260"/>
    </location>
</feature>
<feature type="region of interest" description="Disordered" evidence="1">
    <location>
        <begin position="246"/>
        <end position="282"/>
    </location>
</feature>
<feature type="transmembrane region" description="Helical" evidence="2">
    <location>
        <begin position="47"/>
        <end position="69"/>
    </location>
</feature>
<name>A0A0L0C8H9_LUCCU</name>
<feature type="compositionally biased region" description="Low complexity" evidence="1">
    <location>
        <begin position="261"/>
        <end position="272"/>
    </location>
</feature>
<feature type="transmembrane region" description="Helical" evidence="2">
    <location>
        <begin position="479"/>
        <end position="502"/>
    </location>
</feature>
<dbReference type="AlphaFoldDB" id="A0A0L0C8H9"/>
<proteinExistence type="predicted"/>
<evidence type="ECO:0000313" key="3">
    <source>
        <dbReference type="EMBL" id="KNC28550.1"/>
    </source>
</evidence>
<comment type="caution">
    <text evidence="3">The sequence shown here is derived from an EMBL/GenBank/DDBJ whole genome shotgun (WGS) entry which is preliminary data.</text>
</comment>
<evidence type="ECO:0000256" key="1">
    <source>
        <dbReference type="SAM" id="MobiDB-lite"/>
    </source>
</evidence>
<dbReference type="Proteomes" id="UP000037069">
    <property type="component" value="Unassembled WGS sequence"/>
</dbReference>
<keyword evidence="2" id="KW-0472">Membrane</keyword>
<gene>
    <name evidence="3" type="ORF">FF38_05744</name>
</gene>
<dbReference type="Pfam" id="PF15860">
    <property type="entry name" value="DUF4728"/>
    <property type="match status" value="1"/>
</dbReference>
<dbReference type="OMA" id="EPEWPKG"/>
<dbReference type="InterPro" id="IPR031720">
    <property type="entry name" value="DUF4728"/>
</dbReference>
<evidence type="ECO:0000256" key="2">
    <source>
        <dbReference type="SAM" id="Phobius"/>
    </source>
</evidence>
<keyword evidence="4" id="KW-1185">Reference proteome</keyword>
<keyword evidence="2" id="KW-0812">Transmembrane</keyword>
<reference evidence="3 4" key="1">
    <citation type="journal article" date="2015" name="Nat. Commun.">
        <title>Lucilia cuprina genome unlocks parasitic fly biology to underpin future interventions.</title>
        <authorList>
            <person name="Anstead C.A."/>
            <person name="Korhonen P.K."/>
            <person name="Young N.D."/>
            <person name="Hall R.S."/>
            <person name="Jex A.R."/>
            <person name="Murali S.C."/>
            <person name="Hughes D.S."/>
            <person name="Lee S.F."/>
            <person name="Perry T."/>
            <person name="Stroehlein A.J."/>
            <person name="Ansell B.R."/>
            <person name="Breugelmans B."/>
            <person name="Hofmann A."/>
            <person name="Qu J."/>
            <person name="Dugan S."/>
            <person name="Lee S.L."/>
            <person name="Chao H."/>
            <person name="Dinh H."/>
            <person name="Han Y."/>
            <person name="Doddapaneni H.V."/>
            <person name="Worley K.C."/>
            <person name="Muzny D.M."/>
            <person name="Ioannidis P."/>
            <person name="Waterhouse R.M."/>
            <person name="Zdobnov E.M."/>
            <person name="James P.J."/>
            <person name="Bagnall N.H."/>
            <person name="Kotze A.C."/>
            <person name="Gibbs R.A."/>
            <person name="Richards S."/>
            <person name="Batterham P."/>
            <person name="Gasser R.B."/>
        </authorList>
    </citation>
    <scope>NUCLEOTIDE SEQUENCE [LARGE SCALE GENOMIC DNA]</scope>
    <source>
        <strain evidence="3 4">LS</strain>
        <tissue evidence="3">Full body</tissue>
    </source>
</reference>
<keyword evidence="2" id="KW-1133">Transmembrane helix</keyword>
<feature type="transmembrane region" description="Helical" evidence="2">
    <location>
        <begin position="89"/>
        <end position="113"/>
    </location>
</feature>
<accession>A0A0L0C8H9</accession>
<organism evidence="3 4">
    <name type="scientific">Lucilia cuprina</name>
    <name type="common">Green bottle fly</name>
    <name type="synonym">Australian sheep blowfly</name>
    <dbReference type="NCBI Taxonomy" id="7375"/>
    <lineage>
        <taxon>Eukaryota</taxon>
        <taxon>Metazoa</taxon>
        <taxon>Ecdysozoa</taxon>
        <taxon>Arthropoda</taxon>
        <taxon>Hexapoda</taxon>
        <taxon>Insecta</taxon>
        <taxon>Pterygota</taxon>
        <taxon>Neoptera</taxon>
        <taxon>Endopterygota</taxon>
        <taxon>Diptera</taxon>
        <taxon>Brachycera</taxon>
        <taxon>Muscomorpha</taxon>
        <taxon>Oestroidea</taxon>
        <taxon>Calliphoridae</taxon>
        <taxon>Luciliinae</taxon>
        <taxon>Lucilia</taxon>
    </lineage>
</organism>
<dbReference type="EMBL" id="JRES01000760">
    <property type="protein sequence ID" value="KNC28550.1"/>
    <property type="molecule type" value="Genomic_DNA"/>
</dbReference>
<dbReference type="PANTHER" id="PTHR36694:SF10">
    <property type="entry name" value="MARVEL DOMAIN-CONTAINING PROTEIN"/>
    <property type="match status" value="1"/>
</dbReference>
<feature type="transmembrane region" description="Helical" evidence="2">
    <location>
        <begin position="160"/>
        <end position="181"/>
    </location>
</feature>
<evidence type="ECO:0000313" key="4">
    <source>
        <dbReference type="Proteomes" id="UP000037069"/>
    </source>
</evidence>
<feature type="region of interest" description="Disordered" evidence="1">
    <location>
        <begin position="332"/>
        <end position="355"/>
    </location>
</feature>
<dbReference type="PANTHER" id="PTHR36694">
    <property type="entry name" value="PASIFLORA 1, ISOFORM A-RELATED"/>
    <property type="match status" value="1"/>
</dbReference>
<protein>
    <submittedName>
        <fullName evidence="3">Uncharacterized protein</fullName>
    </submittedName>
</protein>
<sequence>MKTKHKSCVAAAAVAAGAGEKMKSVILYPYGPLTGTGCCRMLHAKNLAITSAIYTINISLLIVLIYSWRININIQKSSALEDVYYGVQIAYFAIIGTQMSMIVLSIMLLFGIVKENPGLIVPWIIGYITFMALEAVAMVYSNVLRDHVNKQFDAMCKAEVAFFIARAFINVLSMWGVLRFYNLVRSGITWRGPEVIELNYNDSMYNKQLINNKNNKSYDFSSYQMQAKTTLTTTTNNTLAKSYNECQHHHHHHHQQHHQHLNQQQHYKQHYQNSRGRRHSSATHNKTTIGCCAFFDIDDYDYDFENDEDYDYEGDDYDCEGYYDDADDYYDDEGESSDCSMLGASPNRHRRSERSHRVRNNNIRSVLVNKRHNKYKIAHPQTKLEVINESERSAGSGSDENDSLLVAYNSSSSLAFKTESKVSDYDAAVVDELYDASQHICESSHEDNTAKLQEQQYLSNSFNNWQQSQCQRRRPLRRLYCCVNALIMAVLVTVEIYAQIVIFL</sequence>
<feature type="transmembrane region" description="Helical" evidence="2">
    <location>
        <begin position="120"/>
        <end position="140"/>
    </location>
</feature>
<dbReference type="OrthoDB" id="8173727at2759"/>